<protein>
    <recommendedName>
        <fullName evidence="1">Glycosyltransferase 2-like domain-containing protein</fullName>
    </recommendedName>
</protein>
<dbReference type="AlphaFoldDB" id="A0A2V2MUA3"/>
<proteinExistence type="predicted"/>
<keyword evidence="3" id="KW-1185">Reference proteome</keyword>
<dbReference type="PANTHER" id="PTHR43685:SF2">
    <property type="entry name" value="GLYCOSYLTRANSFERASE 2-LIKE DOMAIN-CONTAINING PROTEIN"/>
    <property type="match status" value="1"/>
</dbReference>
<evidence type="ECO:0000313" key="2">
    <source>
        <dbReference type="EMBL" id="PWR69745.1"/>
    </source>
</evidence>
<organism evidence="2 3">
    <name type="scientific">Methanospirillum lacunae</name>
    <dbReference type="NCBI Taxonomy" id="668570"/>
    <lineage>
        <taxon>Archaea</taxon>
        <taxon>Methanobacteriati</taxon>
        <taxon>Methanobacteriota</taxon>
        <taxon>Stenosarchaea group</taxon>
        <taxon>Methanomicrobia</taxon>
        <taxon>Methanomicrobiales</taxon>
        <taxon>Methanospirillaceae</taxon>
        <taxon>Methanospirillum</taxon>
    </lineage>
</organism>
<dbReference type="EMBL" id="QGMY01000019">
    <property type="protein sequence ID" value="PWR69745.1"/>
    <property type="molecule type" value="Genomic_DNA"/>
</dbReference>
<reference evidence="2 3" key="1">
    <citation type="submission" date="2018-05" db="EMBL/GenBank/DDBJ databases">
        <title>Draft genome of Methanospirillum lacunae Ki8-1.</title>
        <authorList>
            <person name="Dueholm M.S."/>
            <person name="Nielsen P.H."/>
            <person name="Bakmann L.F."/>
            <person name="Otzen D.E."/>
        </authorList>
    </citation>
    <scope>NUCLEOTIDE SEQUENCE [LARGE SCALE GENOMIC DNA]</scope>
    <source>
        <strain evidence="2 3">Ki8-1</strain>
    </source>
</reference>
<comment type="caution">
    <text evidence="2">The sequence shown here is derived from an EMBL/GenBank/DDBJ whole genome shotgun (WGS) entry which is preliminary data.</text>
</comment>
<feature type="domain" description="Glycosyltransferase 2-like" evidence="1">
    <location>
        <begin position="7"/>
        <end position="134"/>
    </location>
</feature>
<dbReference type="RefSeq" id="WP_109970226.1">
    <property type="nucleotide sequence ID" value="NZ_QGMY01000019.1"/>
</dbReference>
<gene>
    <name evidence="2" type="ORF">DK846_17145</name>
</gene>
<dbReference type="InterPro" id="IPR029044">
    <property type="entry name" value="Nucleotide-diphossugar_trans"/>
</dbReference>
<evidence type="ECO:0000259" key="1">
    <source>
        <dbReference type="Pfam" id="PF00535"/>
    </source>
</evidence>
<dbReference type="InterPro" id="IPR050834">
    <property type="entry name" value="Glycosyltransf_2"/>
</dbReference>
<dbReference type="Pfam" id="PF00535">
    <property type="entry name" value="Glycos_transf_2"/>
    <property type="match status" value="1"/>
</dbReference>
<dbReference type="OrthoDB" id="112464at2157"/>
<dbReference type="PANTHER" id="PTHR43685">
    <property type="entry name" value="GLYCOSYLTRANSFERASE"/>
    <property type="match status" value="1"/>
</dbReference>
<accession>A0A2V2MUA3</accession>
<dbReference type="SUPFAM" id="SSF53448">
    <property type="entry name" value="Nucleotide-diphospho-sugar transferases"/>
    <property type="match status" value="1"/>
</dbReference>
<dbReference type="Gene3D" id="3.90.550.10">
    <property type="entry name" value="Spore Coat Polysaccharide Biosynthesis Protein SpsA, Chain A"/>
    <property type="match status" value="1"/>
</dbReference>
<evidence type="ECO:0000313" key="3">
    <source>
        <dbReference type="Proteomes" id="UP000245657"/>
    </source>
</evidence>
<dbReference type="InterPro" id="IPR001173">
    <property type="entry name" value="Glyco_trans_2-like"/>
</dbReference>
<sequence>MKNPRVSILMPTHNDEETIVESINSVIYQDYQNWELIIINDHSEETDAIISQFKDNRIKYLHNSGDIGQLNAINYGVPYISGELVTFLHSDDRFNSSSSLIECVQHFQDITLDGIYSNLRIINEEGYFTGFLRTVPSVSKNLLNGIFLLRGSNIVSDVFFVTKDVFLSVVLNNYLFWNMPYWFYEKTDDKKKIGVNTEKIVDKSTNSLKVLNLKKVKPWYDYRVYKNNYIKSEVGKFETFNGMLRTTLVLSCFIDEFPFSRLPRITEYLIKKYGFSISRKRKYSGSYFDLVCSVYRGIYGEGCVSMNTYLKAILDYYQNYPSSNEIKIPTELIRNCNNWYKGCDARKFYLDVISEGKLDPLYIYIFKHANEGFNIININRKEDQSRMIDLLKFLNIMARVEVIDFQ</sequence>
<dbReference type="Proteomes" id="UP000245657">
    <property type="component" value="Unassembled WGS sequence"/>
</dbReference>
<name>A0A2V2MUA3_9EURY</name>